<proteinExistence type="predicted"/>
<name>V7PR94_PLAYE</name>
<accession>V7PR94</accession>
<evidence type="ECO:0000313" key="2">
    <source>
        <dbReference type="Proteomes" id="UP000018538"/>
    </source>
</evidence>
<evidence type="ECO:0000313" key="1">
    <source>
        <dbReference type="EMBL" id="ETB62101.1"/>
    </source>
</evidence>
<dbReference type="EMBL" id="KI635736">
    <property type="protein sequence ID" value="ETB62101.1"/>
    <property type="molecule type" value="Genomic_DNA"/>
</dbReference>
<gene>
    <name evidence="1" type="ORF">YYC_01824</name>
</gene>
<dbReference type="Proteomes" id="UP000018538">
    <property type="component" value="Unassembled WGS sequence"/>
</dbReference>
<reference evidence="1 2" key="1">
    <citation type="submission" date="2013-11" db="EMBL/GenBank/DDBJ databases">
        <title>The Genome Sequence of Plasmodium yoelii 17X.</title>
        <authorList>
            <consortium name="The Broad Institute Genomics Platform"/>
            <consortium name="The Broad Institute Genome Sequencing Center for Infectious Disease"/>
            <person name="Neafsey D."/>
            <person name="Adams J."/>
            <person name="Walker B."/>
            <person name="Young S.K."/>
            <person name="Zeng Q."/>
            <person name="Gargeya S."/>
            <person name="Fitzgerald M."/>
            <person name="Haas B."/>
            <person name="Abouelleil A."/>
            <person name="Alvarado L."/>
            <person name="Chapman S.B."/>
            <person name="Gainer-Dewar J."/>
            <person name="Goldberg J."/>
            <person name="Griggs A."/>
            <person name="Gujja S."/>
            <person name="Hansen M."/>
            <person name="Howarth C."/>
            <person name="Imamovic A."/>
            <person name="Ireland A."/>
            <person name="Larimer J."/>
            <person name="McCowan C."/>
            <person name="Murphy C."/>
            <person name="Pearson M."/>
            <person name="Poon T.W."/>
            <person name="Priest M."/>
            <person name="Roberts A."/>
            <person name="Saif S."/>
            <person name="Shea T."/>
            <person name="Sykes S."/>
            <person name="Wortman J."/>
            <person name="Nusbaum C."/>
            <person name="Birren B."/>
        </authorList>
    </citation>
    <scope>NUCLEOTIDE SEQUENCE [LARGE SCALE GENOMIC DNA]</scope>
    <source>
        <strain evidence="1 2">17X</strain>
    </source>
</reference>
<protein>
    <submittedName>
        <fullName evidence="1">Uncharacterized protein</fullName>
    </submittedName>
</protein>
<keyword evidence="2" id="KW-1185">Reference proteome</keyword>
<organism evidence="1 2">
    <name type="scientific">Plasmodium yoelii 17X</name>
    <dbReference type="NCBI Taxonomy" id="1323249"/>
    <lineage>
        <taxon>Eukaryota</taxon>
        <taxon>Sar</taxon>
        <taxon>Alveolata</taxon>
        <taxon>Apicomplexa</taxon>
        <taxon>Aconoidasida</taxon>
        <taxon>Haemosporida</taxon>
        <taxon>Plasmodiidae</taxon>
        <taxon>Plasmodium</taxon>
        <taxon>Plasmodium (Vinckeia)</taxon>
    </lineage>
</organism>
<dbReference type="AlphaFoldDB" id="V7PR94"/>
<sequence length="72" mass="8400">MLDFYLKNVFKTILSLKVNTIERKGIKCVEKNMNKREIYEIETPKYKKNMSINNGALGLIININKNIVIKVL</sequence>